<evidence type="ECO:0000313" key="2">
    <source>
        <dbReference type="EMBL" id="ORE18439.1"/>
    </source>
</evidence>
<reference evidence="2 3" key="1">
    <citation type="journal article" date="2016" name="Proc. Natl. Acad. Sci. U.S.A.">
        <title>Lipid metabolic changes in an early divergent fungus govern the establishment of a mutualistic symbiosis with endobacteria.</title>
        <authorList>
            <person name="Lastovetsky O.A."/>
            <person name="Gaspar M.L."/>
            <person name="Mondo S.J."/>
            <person name="LaButti K.M."/>
            <person name="Sandor L."/>
            <person name="Grigoriev I.V."/>
            <person name="Henry S.A."/>
            <person name="Pawlowska T.E."/>
        </authorList>
    </citation>
    <scope>NUCLEOTIDE SEQUENCE [LARGE SCALE GENOMIC DNA]</scope>
    <source>
        <strain evidence="2 3">ATCC 11559</strain>
    </source>
</reference>
<organism evidence="2 3">
    <name type="scientific">Rhizopus microsporus</name>
    <dbReference type="NCBI Taxonomy" id="58291"/>
    <lineage>
        <taxon>Eukaryota</taxon>
        <taxon>Fungi</taxon>
        <taxon>Fungi incertae sedis</taxon>
        <taxon>Mucoromycota</taxon>
        <taxon>Mucoromycotina</taxon>
        <taxon>Mucoromycetes</taxon>
        <taxon>Mucorales</taxon>
        <taxon>Mucorineae</taxon>
        <taxon>Rhizopodaceae</taxon>
        <taxon>Rhizopus</taxon>
    </lineage>
</organism>
<dbReference type="AlphaFoldDB" id="A0A1X0S2M3"/>
<feature type="transmembrane region" description="Helical" evidence="1">
    <location>
        <begin position="29"/>
        <end position="48"/>
    </location>
</feature>
<keyword evidence="1" id="KW-0812">Transmembrane</keyword>
<feature type="transmembrane region" description="Helical" evidence="1">
    <location>
        <begin position="90"/>
        <end position="113"/>
    </location>
</feature>
<keyword evidence="1" id="KW-0472">Membrane</keyword>
<accession>A0A1X0S2M3</accession>
<evidence type="ECO:0000256" key="1">
    <source>
        <dbReference type="SAM" id="Phobius"/>
    </source>
</evidence>
<gene>
    <name evidence="2" type="ORF">BCV71DRAFT_234933</name>
</gene>
<protein>
    <submittedName>
        <fullName evidence="2">Uncharacterized protein</fullName>
    </submittedName>
</protein>
<dbReference type="EMBL" id="KV921330">
    <property type="protein sequence ID" value="ORE18439.1"/>
    <property type="molecule type" value="Genomic_DNA"/>
</dbReference>
<dbReference type="Proteomes" id="UP000242381">
    <property type="component" value="Unassembled WGS sequence"/>
</dbReference>
<keyword evidence="1" id="KW-1133">Transmembrane helix</keyword>
<evidence type="ECO:0000313" key="3">
    <source>
        <dbReference type="Proteomes" id="UP000242381"/>
    </source>
</evidence>
<proteinExistence type="predicted"/>
<sequence length="120" mass="13871">MITSQRFMALTRPKIANARLITQIKQHPSIILLISFMNICNLIILTLLKLKKYMNLNLMCWNISSDYIIQLGNHFHSCRFSMYEQYDASIFMVILGSALINMVVYTSIFRLALMDNSKGS</sequence>
<name>A0A1X0S2M3_RHIZD</name>